<dbReference type="EMBL" id="JACCBX010000003">
    <property type="protein sequence ID" value="NYE04694.1"/>
    <property type="molecule type" value="Genomic_DNA"/>
</dbReference>
<dbReference type="AlphaFoldDB" id="A0A852TBG6"/>
<proteinExistence type="predicted"/>
<organism evidence="1 2">
    <name type="scientific">Neobacillus niacini</name>
    <dbReference type="NCBI Taxonomy" id="86668"/>
    <lineage>
        <taxon>Bacteria</taxon>
        <taxon>Bacillati</taxon>
        <taxon>Bacillota</taxon>
        <taxon>Bacilli</taxon>
        <taxon>Bacillales</taxon>
        <taxon>Bacillaceae</taxon>
        <taxon>Neobacillus</taxon>
    </lineage>
</organism>
<dbReference type="PIRSF" id="PIRSF030802">
    <property type="entry name" value="UCP030802"/>
    <property type="match status" value="1"/>
</dbReference>
<dbReference type="SUPFAM" id="SSF56784">
    <property type="entry name" value="HAD-like"/>
    <property type="match status" value="1"/>
</dbReference>
<reference evidence="2" key="1">
    <citation type="submission" date="2020-07" db="EMBL/GenBank/DDBJ databases">
        <authorList>
            <person name="Partida-Martinez L."/>
            <person name="Huntemann M."/>
            <person name="Clum A."/>
            <person name="Wang J."/>
            <person name="Palaniappan K."/>
            <person name="Ritter S."/>
            <person name="Chen I.-M."/>
            <person name="Stamatis D."/>
            <person name="Reddy T."/>
            <person name="O'Malley R."/>
            <person name="Daum C."/>
            <person name="Shapiro N."/>
            <person name="Ivanova N."/>
            <person name="Kyrpides N."/>
            <person name="Woyke T."/>
        </authorList>
    </citation>
    <scope>NUCLEOTIDE SEQUENCE [LARGE SCALE GENOMIC DNA]</scope>
    <source>
        <strain evidence="2">AT2.8</strain>
    </source>
</reference>
<comment type="caution">
    <text evidence="1">The sequence shown here is derived from an EMBL/GenBank/DDBJ whole genome shotgun (WGS) entry which is preliminary data.</text>
</comment>
<dbReference type="GO" id="GO:0016787">
    <property type="term" value="F:hydrolase activity"/>
    <property type="evidence" value="ECO:0007669"/>
    <property type="project" value="UniProtKB-KW"/>
</dbReference>
<dbReference type="InterPro" id="IPR023214">
    <property type="entry name" value="HAD_sf"/>
</dbReference>
<reference evidence="2" key="2">
    <citation type="submission" date="2020-08" db="EMBL/GenBank/DDBJ databases">
        <title>The Agave Microbiome: Exploring the role of microbial communities in plant adaptations to desert environments.</title>
        <authorList>
            <person name="Partida-Martinez L.P."/>
        </authorList>
    </citation>
    <scope>NUCLEOTIDE SEQUENCE [LARGE SCALE GENOMIC DNA]</scope>
    <source>
        <strain evidence="2">AT2.8</strain>
    </source>
</reference>
<accession>A0A852TBG6</accession>
<gene>
    <name evidence="1" type="ORF">F4694_001443</name>
</gene>
<evidence type="ECO:0000313" key="2">
    <source>
        <dbReference type="Proteomes" id="UP000548423"/>
    </source>
</evidence>
<dbReference type="InterPro" id="IPR036412">
    <property type="entry name" value="HAD-like_sf"/>
</dbReference>
<dbReference type="Gene3D" id="3.40.50.1000">
    <property type="entry name" value="HAD superfamily/HAD-like"/>
    <property type="match status" value="2"/>
</dbReference>
<dbReference type="InterPro" id="IPR024197">
    <property type="entry name" value="TPP-like"/>
</dbReference>
<dbReference type="Proteomes" id="UP000548423">
    <property type="component" value="Unassembled WGS sequence"/>
</dbReference>
<evidence type="ECO:0000313" key="1">
    <source>
        <dbReference type="EMBL" id="NYE04694.1"/>
    </source>
</evidence>
<protein>
    <submittedName>
        <fullName evidence="1">Hydroxymethylpyrimidine pyrophosphatase-like HAD family hydrolase</fullName>
    </submittedName>
</protein>
<sequence length="266" mass="30026">MITASDLDRTLMYSDRAIEEFGIPANLVLKPVEMIKGKWAGYMTEASFSMLREVNKHSLFIPVTTRTTEQFKRFVIFEKEIPLSYAITTNGAHILYNGEPLKEWSEHLIIQLRNGCASEEELLSALKRAGITLDGERKQAENLFFYFVLNCLPSPSELSAIRGLTANYGWKMSLQGRKLYFIPTAISKGKALEYICNREGMEAMAGAGDSVLDWDFLKNCRYRFVPSHGELLKVKGPADFTLTNQLGVAAGEEILQHFLKSLKLKI</sequence>
<name>A0A852TBG6_9BACI</name>